<gene>
    <name evidence="3" type="ORF">LshimejAT787_0303830</name>
</gene>
<feature type="compositionally biased region" description="Basic and acidic residues" evidence="1">
    <location>
        <begin position="476"/>
        <end position="493"/>
    </location>
</feature>
<feature type="domain" description="BRCT" evidence="2">
    <location>
        <begin position="367"/>
        <end position="461"/>
    </location>
</feature>
<dbReference type="Proteomes" id="UP001063166">
    <property type="component" value="Unassembled WGS sequence"/>
</dbReference>
<proteinExistence type="predicted"/>
<feature type="compositionally biased region" description="Polar residues" evidence="1">
    <location>
        <begin position="326"/>
        <end position="340"/>
    </location>
</feature>
<evidence type="ECO:0000313" key="4">
    <source>
        <dbReference type="Proteomes" id="UP001063166"/>
    </source>
</evidence>
<keyword evidence="4" id="KW-1185">Reference proteome</keyword>
<dbReference type="InterPro" id="IPR001357">
    <property type="entry name" value="BRCT_dom"/>
</dbReference>
<dbReference type="PROSITE" id="PS50172">
    <property type="entry name" value="BRCT"/>
    <property type="match status" value="1"/>
</dbReference>
<dbReference type="EMBL" id="BRPK01000003">
    <property type="protein sequence ID" value="GLB36095.1"/>
    <property type="molecule type" value="Genomic_DNA"/>
</dbReference>
<evidence type="ECO:0000259" key="2">
    <source>
        <dbReference type="PROSITE" id="PS50172"/>
    </source>
</evidence>
<dbReference type="Gene3D" id="3.40.50.10190">
    <property type="entry name" value="BRCT domain"/>
    <property type="match status" value="1"/>
</dbReference>
<dbReference type="Pfam" id="PF16589">
    <property type="entry name" value="BRCT_2"/>
    <property type="match status" value="1"/>
</dbReference>
<dbReference type="AlphaFoldDB" id="A0A9P3PHL2"/>
<feature type="region of interest" description="Disordered" evidence="1">
    <location>
        <begin position="639"/>
        <end position="673"/>
    </location>
</feature>
<sequence length="757" mass="83564">MEEFPPSQASETLPDLFRKADGSHWRIFVEAGGIVGRPKLIRTLKKAGAMVCSDPKQAQVILVDSGSEQGRQFIRDWGKDTDKVVLEHSWVKKSIAAGHVLDQDWDNWGGCLTVDDGLPIAREESDGVLKSPLPTPRITPVEVATVERATPVPSVGSTPVTVPPGLTHQPVQNAVQNGMRYTPDSDVLPQSQVPQFPPQALPAYMAQSQAMVPSFPQSANAMSGFPFAPAPAMFNYMSQYYPMAQSMFQWNAPPGQNFGQHFFNQQIANPMRLGQYPQDFNPPPADVNVHHSPTPSYISTVASTNSPLSQSGIPPSLSRRSPFLSTATPSSLHTSKGNTRSVSPPSYASPSSSRPATHPALDPAPTLSSSLFTSRTGTELSFFVQVDMSNRSKVVTTIKRNGGKISTNNTTADYAILYSRSKTFDHLLQSTLAAGRPAINASFVFDSVEQQKLLDTSPYEFEAPKTSPRGKRKGAKCLDDERQVKPKRQRLEKPSSQTTKRQQVKIKEESSPSKAPKSSSGVSLPSSEATANAKPGHAQTLPDDTPRPRSPTPPAEHTRIRRGIREGFMYSDHEREYVRRYVPILLQRDHRMSLTGVAHALHKKMDNHSFASWRAFLSGPSFITEFDLMRKRAGIEYRKAQSQREAMQATEAKETDPSGSTRISPPSVPSLSTVDSNALRTKIEEEVEIVARFFALEGGNDIPLDDHEKAWAYLTEKVICKTAKSWEAFYEEYHEAVRERYNQLVDASVVETSDVAY</sequence>
<dbReference type="InterPro" id="IPR036420">
    <property type="entry name" value="BRCT_dom_sf"/>
</dbReference>
<organism evidence="3 4">
    <name type="scientific">Lyophyllum shimeji</name>
    <name type="common">Hon-shimeji</name>
    <name type="synonym">Tricholoma shimeji</name>
    <dbReference type="NCBI Taxonomy" id="47721"/>
    <lineage>
        <taxon>Eukaryota</taxon>
        <taxon>Fungi</taxon>
        <taxon>Dikarya</taxon>
        <taxon>Basidiomycota</taxon>
        <taxon>Agaricomycotina</taxon>
        <taxon>Agaricomycetes</taxon>
        <taxon>Agaricomycetidae</taxon>
        <taxon>Agaricales</taxon>
        <taxon>Tricholomatineae</taxon>
        <taxon>Lyophyllaceae</taxon>
        <taxon>Lyophyllum</taxon>
    </lineage>
</organism>
<feature type="compositionally biased region" description="Polar residues" evidence="1">
    <location>
        <begin position="657"/>
        <end position="673"/>
    </location>
</feature>
<reference evidence="3" key="1">
    <citation type="submission" date="2022-07" db="EMBL/GenBank/DDBJ databases">
        <title>The genome of Lyophyllum shimeji provides insight into the initial evolution of ectomycorrhizal fungal genome.</title>
        <authorList>
            <person name="Kobayashi Y."/>
            <person name="Shibata T."/>
            <person name="Hirakawa H."/>
            <person name="Shigenobu S."/>
            <person name="Nishiyama T."/>
            <person name="Yamada A."/>
            <person name="Hasebe M."/>
            <person name="Kawaguchi M."/>
        </authorList>
    </citation>
    <scope>NUCLEOTIDE SEQUENCE</scope>
    <source>
        <strain evidence="3">AT787</strain>
    </source>
</reference>
<evidence type="ECO:0000256" key="1">
    <source>
        <dbReference type="SAM" id="MobiDB-lite"/>
    </source>
</evidence>
<dbReference type="SUPFAM" id="SSF52113">
    <property type="entry name" value="BRCT domain"/>
    <property type="match status" value="1"/>
</dbReference>
<feature type="region of interest" description="Disordered" evidence="1">
    <location>
        <begin position="459"/>
        <end position="567"/>
    </location>
</feature>
<feature type="compositionally biased region" description="Low complexity" evidence="1">
    <location>
        <begin position="314"/>
        <end position="325"/>
    </location>
</feature>
<comment type="caution">
    <text evidence="3">The sequence shown here is derived from an EMBL/GenBank/DDBJ whole genome shotgun (WGS) entry which is preliminary data.</text>
</comment>
<evidence type="ECO:0000313" key="3">
    <source>
        <dbReference type="EMBL" id="GLB36095.1"/>
    </source>
</evidence>
<feature type="compositionally biased region" description="Polar residues" evidence="1">
    <location>
        <begin position="291"/>
        <end position="313"/>
    </location>
</feature>
<feature type="compositionally biased region" description="Low complexity" evidence="1">
    <location>
        <begin position="341"/>
        <end position="355"/>
    </location>
</feature>
<dbReference type="OrthoDB" id="426865at2759"/>
<feature type="region of interest" description="Disordered" evidence="1">
    <location>
        <begin position="274"/>
        <end position="369"/>
    </location>
</feature>
<accession>A0A9P3PHL2</accession>
<feature type="compositionally biased region" description="Low complexity" evidence="1">
    <location>
        <begin position="512"/>
        <end position="527"/>
    </location>
</feature>
<name>A0A9P3PHL2_LYOSH</name>
<protein>
    <submittedName>
        <fullName evidence="3">BRCT domain, a BRCA1 C-terminus domain</fullName>
    </submittedName>
</protein>